<dbReference type="InterPro" id="IPR000276">
    <property type="entry name" value="GPCR_Rhodpsn"/>
</dbReference>
<keyword evidence="9 10" id="KW-0807">Transducer</keyword>
<dbReference type="GO" id="GO:0030594">
    <property type="term" value="F:neurotransmitter receptor activity"/>
    <property type="evidence" value="ECO:0000318"/>
    <property type="project" value="GO_Central"/>
</dbReference>
<dbReference type="PRINTS" id="PR00237">
    <property type="entry name" value="GPCRRHODOPSN"/>
</dbReference>
<keyword evidence="2" id="KW-1003">Cell membrane</keyword>
<accession>T1FPB0</accession>
<name>T1FPB0_HELRO</name>
<reference evidence="13 15" key="2">
    <citation type="journal article" date="2013" name="Nature">
        <title>Insights into bilaterian evolution from three spiralian genomes.</title>
        <authorList>
            <person name="Simakov O."/>
            <person name="Marletaz F."/>
            <person name="Cho S.J."/>
            <person name="Edsinger-Gonzales E."/>
            <person name="Havlak P."/>
            <person name="Hellsten U."/>
            <person name="Kuo D.H."/>
            <person name="Larsson T."/>
            <person name="Lv J."/>
            <person name="Arendt D."/>
            <person name="Savage R."/>
            <person name="Osoegawa K."/>
            <person name="de Jong P."/>
            <person name="Grimwood J."/>
            <person name="Chapman J.A."/>
            <person name="Shapiro H."/>
            <person name="Aerts A."/>
            <person name="Otillar R.P."/>
            <person name="Terry A.Y."/>
            <person name="Boore J.L."/>
            <person name="Grigoriev I.V."/>
            <person name="Lindberg D.R."/>
            <person name="Seaver E.C."/>
            <person name="Weisblat D.A."/>
            <person name="Putnam N.H."/>
            <person name="Rokhsar D.S."/>
        </authorList>
    </citation>
    <scope>NUCLEOTIDE SEQUENCE</scope>
</reference>
<dbReference type="OrthoDB" id="5955450at2759"/>
<dbReference type="GO" id="GO:0030425">
    <property type="term" value="C:dendrite"/>
    <property type="evidence" value="ECO:0000318"/>
    <property type="project" value="GO_Central"/>
</dbReference>
<dbReference type="CTD" id="20210657"/>
<dbReference type="Proteomes" id="UP000015101">
    <property type="component" value="Unassembled WGS sequence"/>
</dbReference>
<dbReference type="Gene3D" id="1.20.1070.10">
    <property type="entry name" value="Rhodopsin 7-helix transmembrane proteins"/>
    <property type="match status" value="1"/>
</dbReference>
<proteinExistence type="inferred from homology"/>
<dbReference type="HOGENOM" id="CLU_009579_11_1_1"/>
<keyword evidence="4 11" id="KW-1133">Transmembrane helix</keyword>
<dbReference type="Pfam" id="PF00001">
    <property type="entry name" value="7tm_1"/>
    <property type="match status" value="1"/>
</dbReference>
<evidence type="ECO:0000256" key="11">
    <source>
        <dbReference type="SAM" id="Phobius"/>
    </source>
</evidence>
<evidence type="ECO:0000256" key="1">
    <source>
        <dbReference type="ARBA" id="ARBA00004651"/>
    </source>
</evidence>
<feature type="transmembrane region" description="Helical" evidence="11">
    <location>
        <begin position="277"/>
        <end position="300"/>
    </location>
</feature>
<dbReference type="InterPro" id="IPR017452">
    <property type="entry name" value="GPCR_Rhodpsn_7TM"/>
</dbReference>
<evidence type="ECO:0000256" key="3">
    <source>
        <dbReference type="ARBA" id="ARBA00022692"/>
    </source>
</evidence>
<feature type="transmembrane region" description="Helical" evidence="11">
    <location>
        <begin position="7"/>
        <end position="26"/>
    </location>
</feature>
<dbReference type="AlphaFoldDB" id="T1FPB0"/>
<evidence type="ECO:0000256" key="5">
    <source>
        <dbReference type="ARBA" id="ARBA00023040"/>
    </source>
</evidence>
<dbReference type="STRING" id="6412.T1FPB0"/>
<evidence type="ECO:0000256" key="8">
    <source>
        <dbReference type="ARBA" id="ARBA00023170"/>
    </source>
</evidence>
<dbReference type="OMA" id="CDIPPAW"/>
<dbReference type="GO" id="GO:0004993">
    <property type="term" value="F:G protein-coupled serotonin receptor activity"/>
    <property type="evidence" value="ECO:0000318"/>
    <property type="project" value="GO_Central"/>
</dbReference>
<gene>
    <name evidence="14" type="primary">20210657</name>
    <name evidence="13" type="ORF">HELRODRAFT_187611</name>
</gene>
<dbReference type="eggNOG" id="KOG3656">
    <property type="taxonomic scope" value="Eukaryota"/>
</dbReference>
<feature type="transmembrane region" description="Helical" evidence="11">
    <location>
        <begin position="46"/>
        <end position="70"/>
    </location>
</feature>
<dbReference type="GO" id="GO:0007198">
    <property type="term" value="P:adenylate cyclase-inhibiting serotonin receptor signaling pathway"/>
    <property type="evidence" value="ECO:0000318"/>
    <property type="project" value="GO_Central"/>
</dbReference>
<evidence type="ECO:0000256" key="7">
    <source>
        <dbReference type="ARBA" id="ARBA00023157"/>
    </source>
</evidence>
<dbReference type="GO" id="GO:0007268">
    <property type="term" value="P:chemical synaptic transmission"/>
    <property type="evidence" value="ECO:0000318"/>
    <property type="project" value="GO_Central"/>
</dbReference>
<evidence type="ECO:0000256" key="6">
    <source>
        <dbReference type="ARBA" id="ARBA00023136"/>
    </source>
</evidence>
<dbReference type="GO" id="GO:0005886">
    <property type="term" value="C:plasma membrane"/>
    <property type="evidence" value="ECO:0000318"/>
    <property type="project" value="GO_Central"/>
</dbReference>
<dbReference type="GeneID" id="20210657"/>
<keyword evidence="8 10" id="KW-0675">Receptor</keyword>
<dbReference type="GO" id="GO:0045202">
    <property type="term" value="C:synapse"/>
    <property type="evidence" value="ECO:0007669"/>
    <property type="project" value="GOC"/>
</dbReference>
<feature type="domain" description="G-protein coupled receptors family 1 profile" evidence="12">
    <location>
        <begin position="1"/>
        <end position="297"/>
    </location>
</feature>
<dbReference type="EMBL" id="KB097680">
    <property type="protein sequence ID" value="ESN91971.1"/>
    <property type="molecule type" value="Genomic_DNA"/>
</dbReference>
<sequence length="318" mass="36204">MRTLSNGLIVSLATADFLVALAVMPISLHRELTGGLWTLGWGVCEFWLTADVLCCSASILNIAAIALDRYWLITRNVKYTHSDRWPRKRICILLITSAWSSALLISCSPLLGWRSGTERDDPTQCLLSQDYAYTLFSTVGAFWLPLFVILAVYFRVFRVARKRAVRRRVKQPRVLRSSILNVTRMSVRNSTGNCMLTEARSSFLLSENGLANTFRKISTTAAATTSDLIRIRQSRRMRKSARTLGLIIGGFLICWLPFFVLATITPFCPDICRVPQVVSSLALWLGYFNSMMNPIIYAIWDDNFRRAFKRLTFCNFRQ</sequence>
<dbReference type="GO" id="GO:0007187">
    <property type="term" value="P:G protein-coupled receptor signaling pathway, coupled to cyclic nucleotide second messenger"/>
    <property type="evidence" value="ECO:0000318"/>
    <property type="project" value="GO_Central"/>
</dbReference>
<keyword evidence="3 10" id="KW-0812">Transmembrane</keyword>
<dbReference type="InParanoid" id="T1FPB0"/>
<evidence type="ECO:0000259" key="12">
    <source>
        <dbReference type="PROSITE" id="PS50262"/>
    </source>
</evidence>
<evidence type="ECO:0000256" key="2">
    <source>
        <dbReference type="ARBA" id="ARBA00022475"/>
    </source>
</evidence>
<reference evidence="14" key="3">
    <citation type="submission" date="2015-06" db="UniProtKB">
        <authorList>
            <consortium name="EnsemblMetazoa"/>
        </authorList>
    </citation>
    <scope>IDENTIFICATION</scope>
</reference>
<dbReference type="PROSITE" id="PS00237">
    <property type="entry name" value="G_PROTEIN_RECEP_F1_1"/>
    <property type="match status" value="1"/>
</dbReference>
<evidence type="ECO:0000256" key="10">
    <source>
        <dbReference type="RuleBase" id="RU000688"/>
    </source>
</evidence>
<dbReference type="RefSeq" id="XP_009029922.1">
    <property type="nucleotide sequence ID" value="XM_009031674.1"/>
</dbReference>
<protein>
    <recommendedName>
        <fullName evidence="12">G-protein coupled receptors family 1 profile domain-containing protein</fullName>
    </recommendedName>
</protein>
<evidence type="ECO:0000256" key="4">
    <source>
        <dbReference type="ARBA" id="ARBA00022989"/>
    </source>
</evidence>
<evidence type="ECO:0000256" key="9">
    <source>
        <dbReference type="ARBA" id="ARBA00023224"/>
    </source>
</evidence>
<dbReference type="PANTHER" id="PTHR24248:SF199">
    <property type="entry name" value="IP13425P-RELATED"/>
    <property type="match status" value="1"/>
</dbReference>
<feature type="transmembrane region" description="Helical" evidence="11">
    <location>
        <begin position="244"/>
        <end position="265"/>
    </location>
</feature>
<feature type="transmembrane region" description="Helical" evidence="11">
    <location>
        <begin position="90"/>
        <end position="111"/>
    </location>
</feature>
<keyword evidence="5 10" id="KW-0297">G-protein coupled receptor</keyword>
<feature type="transmembrane region" description="Helical" evidence="11">
    <location>
        <begin position="131"/>
        <end position="157"/>
    </location>
</feature>
<organism evidence="14 15">
    <name type="scientific">Helobdella robusta</name>
    <name type="common">Californian leech</name>
    <dbReference type="NCBI Taxonomy" id="6412"/>
    <lineage>
        <taxon>Eukaryota</taxon>
        <taxon>Metazoa</taxon>
        <taxon>Spiralia</taxon>
        <taxon>Lophotrochozoa</taxon>
        <taxon>Annelida</taxon>
        <taxon>Clitellata</taxon>
        <taxon>Hirudinea</taxon>
        <taxon>Rhynchobdellida</taxon>
        <taxon>Glossiphoniidae</taxon>
        <taxon>Helobdella</taxon>
    </lineage>
</organism>
<reference evidence="15" key="1">
    <citation type="submission" date="2012-12" db="EMBL/GenBank/DDBJ databases">
        <authorList>
            <person name="Hellsten U."/>
            <person name="Grimwood J."/>
            <person name="Chapman J.A."/>
            <person name="Shapiro H."/>
            <person name="Aerts A."/>
            <person name="Otillar R.P."/>
            <person name="Terry A.Y."/>
            <person name="Boore J.L."/>
            <person name="Simakov O."/>
            <person name="Marletaz F."/>
            <person name="Cho S.-J."/>
            <person name="Edsinger-Gonzales E."/>
            <person name="Havlak P."/>
            <person name="Kuo D.-H."/>
            <person name="Larsson T."/>
            <person name="Lv J."/>
            <person name="Arendt D."/>
            <person name="Savage R."/>
            <person name="Osoegawa K."/>
            <person name="de Jong P."/>
            <person name="Lindberg D.R."/>
            <person name="Seaver E.C."/>
            <person name="Weisblat D.A."/>
            <person name="Putnam N.H."/>
            <person name="Grigoriev I.V."/>
            <person name="Rokhsar D.S."/>
        </authorList>
    </citation>
    <scope>NUCLEOTIDE SEQUENCE</scope>
</reference>
<evidence type="ECO:0000313" key="15">
    <source>
        <dbReference type="Proteomes" id="UP000015101"/>
    </source>
</evidence>
<dbReference type="KEGG" id="hro:HELRODRAFT_187611"/>
<evidence type="ECO:0000313" key="13">
    <source>
        <dbReference type="EMBL" id="ESN91971.1"/>
    </source>
</evidence>
<keyword evidence="6 11" id="KW-0472">Membrane</keyword>
<dbReference type="PANTHER" id="PTHR24248">
    <property type="entry name" value="ADRENERGIC RECEPTOR-RELATED G-PROTEIN COUPLED RECEPTOR"/>
    <property type="match status" value="1"/>
</dbReference>
<dbReference type="EnsemblMetazoa" id="HelroT187611">
    <property type="protein sequence ID" value="HelroP187611"/>
    <property type="gene ID" value="HelroG187611"/>
</dbReference>
<dbReference type="EMBL" id="AMQM01007868">
    <property type="status" value="NOT_ANNOTATED_CDS"/>
    <property type="molecule type" value="Genomic_DNA"/>
</dbReference>
<comment type="subcellular location">
    <subcellularLocation>
        <location evidence="1">Cell membrane</location>
        <topology evidence="1">Multi-pass membrane protein</topology>
    </subcellularLocation>
</comment>
<dbReference type="SUPFAM" id="SSF81321">
    <property type="entry name" value="Family A G protein-coupled receptor-like"/>
    <property type="match status" value="1"/>
</dbReference>
<comment type="similarity">
    <text evidence="10">Belongs to the G-protein coupled receptor 1 family.</text>
</comment>
<keyword evidence="15" id="KW-1185">Reference proteome</keyword>
<dbReference type="PROSITE" id="PS50262">
    <property type="entry name" value="G_PROTEIN_RECEP_F1_2"/>
    <property type="match status" value="1"/>
</dbReference>
<keyword evidence="7" id="KW-1015">Disulfide bond</keyword>
<evidence type="ECO:0000313" key="14">
    <source>
        <dbReference type="EnsemblMetazoa" id="HelroP187611"/>
    </source>
</evidence>